<sequence length="194" mass="23264">MVKLLYRYNKKDFTRLYINKDHRDISQIVFRILMLFLLAILSLGTFIMYKFYLYDGKGEISYHDMYQTLAQAAFMVFMLSMVVVLPYLRAGRSWEMRRMIREKTCYIQTISFDIDCFIVDCVIFNKRMTKKIFYKDLTKAGIYKNGLCLSMKGKIPLYVYRTLFDTEQEYEKVCKWIKENKKSKGSKWKIKGSS</sequence>
<evidence type="ECO:0000256" key="1">
    <source>
        <dbReference type="SAM" id="Phobius"/>
    </source>
</evidence>
<organism evidence="2 3">
    <name type="scientific">Candidatus Blautia stercoripullorum</name>
    <dbReference type="NCBI Taxonomy" id="2838502"/>
    <lineage>
        <taxon>Bacteria</taxon>
        <taxon>Bacillati</taxon>
        <taxon>Bacillota</taxon>
        <taxon>Clostridia</taxon>
        <taxon>Lachnospirales</taxon>
        <taxon>Lachnospiraceae</taxon>
        <taxon>Blautia</taxon>
    </lineage>
</organism>
<feature type="transmembrane region" description="Helical" evidence="1">
    <location>
        <begin position="28"/>
        <end position="49"/>
    </location>
</feature>
<dbReference type="EMBL" id="DWUX01000211">
    <property type="protein sequence ID" value="HJD40738.1"/>
    <property type="molecule type" value="Genomic_DNA"/>
</dbReference>
<keyword evidence="1" id="KW-0472">Membrane</keyword>
<proteinExistence type="predicted"/>
<dbReference type="AlphaFoldDB" id="A0A9D2R938"/>
<protein>
    <recommendedName>
        <fullName evidence="4">YcxB-like protein domain-containing protein</fullName>
    </recommendedName>
</protein>
<evidence type="ECO:0000313" key="3">
    <source>
        <dbReference type="Proteomes" id="UP000823850"/>
    </source>
</evidence>
<evidence type="ECO:0000313" key="2">
    <source>
        <dbReference type="EMBL" id="HJD40738.1"/>
    </source>
</evidence>
<evidence type="ECO:0008006" key="4">
    <source>
        <dbReference type="Google" id="ProtNLM"/>
    </source>
</evidence>
<keyword evidence="1" id="KW-1133">Transmembrane helix</keyword>
<feature type="transmembrane region" description="Helical" evidence="1">
    <location>
        <begin position="69"/>
        <end position="88"/>
    </location>
</feature>
<dbReference type="Proteomes" id="UP000823850">
    <property type="component" value="Unassembled WGS sequence"/>
</dbReference>
<keyword evidence="1" id="KW-0812">Transmembrane</keyword>
<gene>
    <name evidence="2" type="ORF">H9913_12005</name>
</gene>
<reference evidence="2" key="1">
    <citation type="journal article" date="2021" name="PeerJ">
        <title>Extensive microbial diversity within the chicken gut microbiome revealed by metagenomics and culture.</title>
        <authorList>
            <person name="Gilroy R."/>
            <person name="Ravi A."/>
            <person name="Getino M."/>
            <person name="Pursley I."/>
            <person name="Horton D.L."/>
            <person name="Alikhan N.F."/>
            <person name="Baker D."/>
            <person name="Gharbi K."/>
            <person name="Hall N."/>
            <person name="Watson M."/>
            <person name="Adriaenssens E.M."/>
            <person name="Foster-Nyarko E."/>
            <person name="Jarju S."/>
            <person name="Secka A."/>
            <person name="Antonio M."/>
            <person name="Oren A."/>
            <person name="Chaudhuri R.R."/>
            <person name="La Ragione R."/>
            <person name="Hildebrand F."/>
            <person name="Pallen M.J."/>
        </authorList>
    </citation>
    <scope>NUCLEOTIDE SEQUENCE</scope>
    <source>
        <strain evidence="2">ChiW19-6364</strain>
    </source>
</reference>
<reference evidence="2" key="2">
    <citation type="submission" date="2021-04" db="EMBL/GenBank/DDBJ databases">
        <authorList>
            <person name="Gilroy R."/>
        </authorList>
    </citation>
    <scope>NUCLEOTIDE SEQUENCE</scope>
    <source>
        <strain evidence="2">ChiW19-6364</strain>
    </source>
</reference>
<comment type="caution">
    <text evidence="2">The sequence shown here is derived from an EMBL/GenBank/DDBJ whole genome shotgun (WGS) entry which is preliminary data.</text>
</comment>
<accession>A0A9D2R938</accession>
<name>A0A9D2R938_9FIRM</name>